<dbReference type="InterPro" id="IPR003959">
    <property type="entry name" value="ATPase_AAA_core"/>
</dbReference>
<dbReference type="SMART" id="SM00382">
    <property type="entry name" value="AAA"/>
    <property type="match status" value="1"/>
</dbReference>
<dbReference type="Pfam" id="PF00004">
    <property type="entry name" value="AAA"/>
    <property type="match status" value="1"/>
</dbReference>
<evidence type="ECO:0000313" key="5">
    <source>
        <dbReference type="EMBL" id="MDX8475439.1"/>
    </source>
</evidence>
<dbReference type="Gene3D" id="3.40.50.300">
    <property type="entry name" value="P-loop containing nucleotide triphosphate hydrolases"/>
    <property type="match status" value="1"/>
</dbReference>
<accession>A0ABU4XL17</accession>
<feature type="domain" description="AAA+ ATPase" evidence="4">
    <location>
        <begin position="147"/>
        <end position="279"/>
    </location>
</feature>
<dbReference type="InterPro" id="IPR027417">
    <property type="entry name" value="P-loop_NTPase"/>
</dbReference>
<keyword evidence="3 5" id="KW-0067">ATP-binding</keyword>
<dbReference type="GO" id="GO:0005524">
    <property type="term" value="F:ATP binding"/>
    <property type="evidence" value="ECO:0007669"/>
    <property type="project" value="UniProtKB-KW"/>
</dbReference>
<keyword evidence="2" id="KW-0547">Nucleotide-binding</keyword>
<evidence type="ECO:0000256" key="2">
    <source>
        <dbReference type="ARBA" id="ARBA00022741"/>
    </source>
</evidence>
<dbReference type="RefSeq" id="WP_320318261.1">
    <property type="nucleotide sequence ID" value="NZ_JAVIIX010000018.1"/>
</dbReference>
<sequence length="409" mass="44898">MQLASIQIKGPIMDHFPIVQALCRAAMATPNPALRKQIERLSAALKEAGEAKQAGTLNGILTSAERAEEMAPSRLVRSKAAFAGETLTPNTPLPVDKETSSVLAEVIFPHQISATGPLFSSPVEAAVKSLLDEWNHLSELEALDVAPAKSCLIFGAPGTGKTRLAYWIAKQLDLPLVVARLDSLMSSFLGTSARNIGALFSFAGRYRCILLLDEFDSLAKLRDDPQEVGEIKRIVNTLLQNLDARYEVGLTIGITNHPQLLDSAVWRRFEIQLEIPVPDLPLRLEMARAFMVPADVPESHIKLLAWFTDGATGAELETLVRSYKKLRAVRGDASEEVFDVFRQFATMNSGRLSKPKRGLLFGDQANLISALHDAESPPFSMTELGELMGRDKSTISRIIKQDRKTKKSD</sequence>
<gene>
    <name evidence="5" type="ORF">RFM27_25460</name>
</gene>
<evidence type="ECO:0000256" key="3">
    <source>
        <dbReference type="ARBA" id="ARBA00022840"/>
    </source>
</evidence>
<comment type="similarity">
    <text evidence="1">Belongs to the AAA ATPase family.</text>
</comment>
<dbReference type="CDD" id="cd19481">
    <property type="entry name" value="RecA-like_protease"/>
    <property type="match status" value="1"/>
</dbReference>
<dbReference type="SUPFAM" id="SSF52540">
    <property type="entry name" value="P-loop containing nucleoside triphosphate hydrolases"/>
    <property type="match status" value="1"/>
</dbReference>
<protein>
    <submittedName>
        <fullName evidence="5">ATP-binding protein</fullName>
    </submittedName>
</protein>
<reference evidence="5 6" key="1">
    <citation type="submission" date="2023-08" db="EMBL/GenBank/DDBJ databases">
        <title>Implementing the SeqCode for naming new Mesorhizobium species isolated from Vachellia karroo root nodules.</title>
        <authorList>
            <person name="Van Lill M."/>
        </authorList>
    </citation>
    <scope>NUCLEOTIDE SEQUENCE [LARGE SCALE GENOMIC DNA]</scope>
    <source>
        <strain evidence="5 6">VK23A</strain>
    </source>
</reference>
<organism evidence="5 6">
    <name type="scientific">Mesorhizobium dulcispinae</name>
    <dbReference type="NCBI Taxonomy" id="3072316"/>
    <lineage>
        <taxon>Bacteria</taxon>
        <taxon>Pseudomonadati</taxon>
        <taxon>Pseudomonadota</taxon>
        <taxon>Alphaproteobacteria</taxon>
        <taxon>Hyphomicrobiales</taxon>
        <taxon>Phyllobacteriaceae</taxon>
        <taxon>Mesorhizobium</taxon>
    </lineage>
</organism>
<dbReference type="EMBL" id="JAVIIZ010000019">
    <property type="protein sequence ID" value="MDX8475439.1"/>
    <property type="molecule type" value="Genomic_DNA"/>
</dbReference>
<name>A0ABU4XL17_9HYPH</name>
<keyword evidence="6" id="KW-1185">Reference proteome</keyword>
<comment type="caution">
    <text evidence="5">The sequence shown here is derived from an EMBL/GenBank/DDBJ whole genome shotgun (WGS) entry which is preliminary data.</text>
</comment>
<evidence type="ECO:0000256" key="1">
    <source>
        <dbReference type="ARBA" id="ARBA00006914"/>
    </source>
</evidence>
<dbReference type="InterPro" id="IPR050221">
    <property type="entry name" value="26S_Proteasome_ATPase"/>
</dbReference>
<evidence type="ECO:0000259" key="4">
    <source>
        <dbReference type="SMART" id="SM00382"/>
    </source>
</evidence>
<proteinExistence type="inferred from homology"/>
<dbReference type="PANTHER" id="PTHR23073">
    <property type="entry name" value="26S PROTEASOME REGULATORY SUBUNIT"/>
    <property type="match status" value="1"/>
</dbReference>
<dbReference type="InterPro" id="IPR003593">
    <property type="entry name" value="AAA+_ATPase"/>
</dbReference>
<evidence type="ECO:0000313" key="6">
    <source>
        <dbReference type="Proteomes" id="UP001271780"/>
    </source>
</evidence>
<dbReference type="Proteomes" id="UP001271780">
    <property type="component" value="Unassembled WGS sequence"/>
</dbReference>